<dbReference type="EMBL" id="ML978175">
    <property type="protein sequence ID" value="KAF2032056.1"/>
    <property type="molecule type" value="Genomic_DNA"/>
</dbReference>
<dbReference type="OrthoDB" id="3794090at2759"/>
<evidence type="ECO:0008006" key="3">
    <source>
        <dbReference type="Google" id="ProtNLM"/>
    </source>
</evidence>
<name>A0A9P4LLY8_9PLEO</name>
<accession>A0A9P4LLY8</accession>
<organism evidence="1 2">
    <name type="scientific">Setomelanomma holmii</name>
    <dbReference type="NCBI Taxonomy" id="210430"/>
    <lineage>
        <taxon>Eukaryota</taxon>
        <taxon>Fungi</taxon>
        <taxon>Dikarya</taxon>
        <taxon>Ascomycota</taxon>
        <taxon>Pezizomycotina</taxon>
        <taxon>Dothideomycetes</taxon>
        <taxon>Pleosporomycetidae</taxon>
        <taxon>Pleosporales</taxon>
        <taxon>Pleosporineae</taxon>
        <taxon>Phaeosphaeriaceae</taxon>
        <taxon>Setomelanomma</taxon>
    </lineage>
</organism>
<keyword evidence="2" id="KW-1185">Reference proteome</keyword>
<evidence type="ECO:0000313" key="1">
    <source>
        <dbReference type="EMBL" id="KAF2032056.1"/>
    </source>
</evidence>
<dbReference type="Proteomes" id="UP000799777">
    <property type="component" value="Unassembled WGS sequence"/>
</dbReference>
<reference evidence="1" key="1">
    <citation type="journal article" date="2020" name="Stud. Mycol.">
        <title>101 Dothideomycetes genomes: a test case for predicting lifestyles and emergence of pathogens.</title>
        <authorList>
            <person name="Haridas S."/>
            <person name="Albert R."/>
            <person name="Binder M."/>
            <person name="Bloem J."/>
            <person name="Labutti K."/>
            <person name="Salamov A."/>
            <person name="Andreopoulos B."/>
            <person name="Baker S."/>
            <person name="Barry K."/>
            <person name="Bills G."/>
            <person name="Bluhm B."/>
            <person name="Cannon C."/>
            <person name="Castanera R."/>
            <person name="Culley D."/>
            <person name="Daum C."/>
            <person name="Ezra D."/>
            <person name="Gonzalez J."/>
            <person name="Henrissat B."/>
            <person name="Kuo A."/>
            <person name="Liang C."/>
            <person name="Lipzen A."/>
            <person name="Lutzoni F."/>
            <person name="Magnuson J."/>
            <person name="Mondo S."/>
            <person name="Nolan M."/>
            <person name="Ohm R."/>
            <person name="Pangilinan J."/>
            <person name="Park H.-J."/>
            <person name="Ramirez L."/>
            <person name="Alfaro M."/>
            <person name="Sun H."/>
            <person name="Tritt A."/>
            <person name="Yoshinaga Y."/>
            <person name="Zwiers L.-H."/>
            <person name="Turgeon B."/>
            <person name="Goodwin S."/>
            <person name="Spatafora J."/>
            <person name="Crous P."/>
            <person name="Grigoriev I."/>
        </authorList>
    </citation>
    <scope>NUCLEOTIDE SEQUENCE</scope>
    <source>
        <strain evidence="1">CBS 110217</strain>
    </source>
</reference>
<comment type="caution">
    <text evidence="1">The sequence shown here is derived from an EMBL/GenBank/DDBJ whole genome shotgun (WGS) entry which is preliminary data.</text>
</comment>
<proteinExistence type="predicted"/>
<protein>
    <recommendedName>
        <fullName evidence="3">RanBP2-type domain-containing protein</fullName>
    </recommendedName>
</protein>
<gene>
    <name evidence="1" type="ORF">EK21DRAFT_87439</name>
</gene>
<evidence type="ECO:0000313" key="2">
    <source>
        <dbReference type="Proteomes" id="UP000799777"/>
    </source>
</evidence>
<sequence>MARPNPAPIPQDMWVCDICKAGNLIELYPYQCPACEHWRGDCCYGPGQPQPDGTGLFPDHPQLSRRATGHDHLDQHVFQGSHGMNNGSDTPCHNHASDFDDMWHCNECGADNGNWFGDVCSVCGASKATSAYSTPVPNFVSYGGAGSPDPDAWTCGNCGSANSGFFDTHCGACGAEK</sequence>
<dbReference type="AlphaFoldDB" id="A0A9P4LLY8"/>